<keyword evidence="2" id="KW-1185">Reference proteome</keyword>
<proteinExistence type="predicted"/>
<dbReference type="AlphaFoldDB" id="K8E604"/>
<dbReference type="Proteomes" id="UP000009315">
    <property type="component" value="Unassembled WGS sequence"/>
</dbReference>
<gene>
    <name evidence="1" type="ORF">DESHY_10018</name>
</gene>
<accession>K8E604</accession>
<name>K8E604_9FIRM</name>
<reference evidence="1 2" key="1">
    <citation type="journal article" date="2013" name="Genome Announc.">
        <title>Genome Sequence of the Sulfate-Reducing Bacterium Desulfotomaculum hydrothermale Lam5(T).</title>
        <authorList>
            <person name="Amin O."/>
            <person name="Fardeau M.L."/>
            <person name="Valette O."/>
            <person name="Hirschler-Rea A."/>
            <person name="Barbe V."/>
            <person name="Medigue C."/>
            <person name="Vacherie B."/>
            <person name="Ollivier B."/>
            <person name="Bertin P.N."/>
            <person name="Dolla A."/>
        </authorList>
    </citation>
    <scope>NUCLEOTIDE SEQUENCE [LARGE SCALE GENOMIC DNA]</scope>
    <source>
        <strain evidence="2">Lam5 / DSM 18033</strain>
    </source>
</reference>
<dbReference type="EMBL" id="CAOS01000001">
    <property type="protein sequence ID" value="CCO06858.1"/>
    <property type="molecule type" value="Genomic_DNA"/>
</dbReference>
<evidence type="ECO:0000313" key="2">
    <source>
        <dbReference type="Proteomes" id="UP000009315"/>
    </source>
</evidence>
<protein>
    <submittedName>
        <fullName evidence="1">Uncharacterized protein</fullName>
    </submittedName>
</protein>
<sequence length="55" mass="5993">MTYTGPISWQSPGAGVGITVDHHKRNIPLPVSADQKRTFMPTPEISLKMALSCLL</sequence>
<comment type="caution">
    <text evidence="1">The sequence shown here is derived from an EMBL/GenBank/DDBJ whole genome shotgun (WGS) entry which is preliminary data.</text>
</comment>
<evidence type="ECO:0000313" key="1">
    <source>
        <dbReference type="EMBL" id="CCO06858.1"/>
    </source>
</evidence>
<organism evidence="1 2">
    <name type="scientific">Desulforamulus hydrothermalis Lam5 = DSM 18033</name>
    <dbReference type="NCBI Taxonomy" id="1121428"/>
    <lineage>
        <taxon>Bacteria</taxon>
        <taxon>Bacillati</taxon>
        <taxon>Bacillota</taxon>
        <taxon>Clostridia</taxon>
        <taxon>Eubacteriales</taxon>
        <taxon>Peptococcaceae</taxon>
        <taxon>Desulforamulus</taxon>
    </lineage>
</organism>